<name>A0AAJ7BPK2_CEPCN</name>
<evidence type="ECO:0000313" key="1">
    <source>
        <dbReference type="Proteomes" id="UP000694920"/>
    </source>
</evidence>
<organism evidence="1 2">
    <name type="scientific">Cephus cinctus</name>
    <name type="common">Wheat stem sawfly</name>
    <dbReference type="NCBI Taxonomy" id="211228"/>
    <lineage>
        <taxon>Eukaryota</taxon>
        <taxon>Metazoa</taxon>
        <taxon>Ecdysozoa</taxon>
        <taxon>Arthropoda</taxon>
        <taxon>Hexapoda</taxon>
        <taxon>Insecta</taxon>
        <taxon>Pterygota</taxon>
        <taxon>Neoptera</taxon>
        <taxon>Endopterygota</taxon>
        <taxon>Hymenoptera</taxon>
        <taxon>Cephoidea</taxon>
        <taxon>Cephidae</taxon>
        <taxon>Cephus</taxon>
    </lineage>
</organism>
<protein>
    <submittedName>
        <fullName evidence="2">Uncharacterized protein LOC107265488</fullName>
    </submittedName>
</protein>
<sequence>MEKQKNGIYFIKFLDQAKPRNVISKLFLTLKITNKTSYNAIVVAEFGRCYVGFARAINIMEKLPHHCQDNGVFFRKQDYMDLDMMSDGLRTTFKFNKIPDFYTIDDQEYYAAEIKVAGLKVGTAALATEDILNVKMQEVEGGQRIRNFNFEIPPEANARKVSVEVFNGDTIFVRAPLKGKYV</sequence>
<dbReference type="RefSeq" id="XP_015590461.2">
    <property type="nucleotide sequence ID" value="XM_015734975.2"/>
</dbReference>
<proteinExistence type="predicted"/>
<reference evidence="2" key="1">
    <citation type="submission" date="2025-08" db="UniProtKB">
        <authorList>
            <consortium name="RefSeq"/>
        </authorList>
    </citation>
    <scope>IDENTIFICATION</scope>
</reference>
<dbReference type="Proteomes" id="UP000694920">
    <property type="component" value="Unplaced"/>
</dbReference>
<keyword evidence="1" id="KW-1185">Reference proteome</keyword>
<dbReference type="KEGG" id="ccin:107265488"/>
<gene>
    <name evidence="2" type="primary">LOC107265488</name>
</gene>
<evidence type="ECO:0000313" key="2">
    <source>
        <dbReference type="RefSeq" id="XP_015590461.2"/>
    </source>
</evidence>
<accession>A0AAJ7BPK2</accession>
<dbReference type="AlphaFoldDB" id="A0AAJ7BPK2"/>
<dbReference type="GeneID" id="107265488"/>